<protein>
    <submittedName>
        <fullName evidence="1">Uncharacterized protein</fullName>
    </submittedName>
</protein>
<dbReference type="PATRIC" id="fig|1123069.3.peg.1866"/>
<dbReference type="Gene3D" id="3.90.550.10">
    <property type="entry name" value="Spore Coat Polysaccharide Biosynthesis Protein SpsA, Chain A"/>
    <property type="match status" value="1"/>
</dbReference>
<sequence>MTDDRGAIWVATGPDYLDLALASARSLARHEPGLARDLYTDRPDAVPAGLFDRIHPIPDPHPRSKLDCMARTRFGRTLFLDADTLVLGPLGDLFDIALRFDLAMAHDVRRASRLIREGVTERTPYAFPQLNSGVVLYRRSPAMMAFLAEWARRYRQTGARRDQTVLKDLLWTDERVRFYVLPPEFNLRRVTLLDAWEPLDARPTILHSHRLMDHLRGNGPRITDPLHLIEEERRMLRAEWEAAGVEGDAVARFRAAQAALGEGEETDSPAAAVMAQP</sequence>
<gene>
    <name evidence="1" type="ORF">ruthe_01898</name>
</gene>
<dbReference type="HOGENOM" id="CLU_087275_0_0_5"/>
<accession>S9QU31</accession>
<dbReference type="AlphaFoldDB" id="S9QU31"/>
<evidence type="ECO:0000313" key="1">
    <source>
        <dbReference type="EMBL" id="EPX84901.1"/>
    </source>
</evidence>
<reference evidence="1 2" key="1">
    <citation type="journal article" date="2013" name="Stand. Genomic Sci.">
        <title>Genome sequence of the reddish-pigmented Rubellimicrobium thermophilum type strain (DSM 16684(T)), a member of the Roseobacter clade.</title>
        <authorList>
            <person name="Fiebig A."/>
            <person name="Riedel T."/>
            <person name="Gronow S."/>
            <person name="Petersen J."/>
            <person name="Klenk H.P."/>
            <person name="Goker M."/>
        </authorList>
    </citation>
    <scope>NUCLEOTIDE SEQUENCE [LARGE SCALE GENOMIC DNA]</scope>
    <source>
        <strain evidence="1 2">DSM 16684</strain>
    </source>
</reference>
<dbReference type="SUPFAM" id="SSF53448">
    <property type="entry name" value="Nucleotide-diphospho-sugar transferases"/>
    <property type="match status" value="1"/>
</dbReference>
<proteinExistence type="predicted"/>
<evidence type="ECO:0000313" key="2">
    <source>
        <dbReference type="Proteomes" id="UP000015346"/>
    </source>
</evidence>
<dbReference type="InterPro" id="IPR029044">
    <property type="entry name" value="Nucleotide-diphossugar_trans"/>
</dbReference>
<dbReference type="STRING" id="1123069.ruthe_01898"/>
<dbReference type="RefSeq" id="WP_021097985.1">
    <property type="nucleotide sequence ID" value="NZ_KE557321.1"/>
</dbReference>
<dbReference type="EMBL" id="AOLV01000019">
    <property type="protein sequence ID" value="EPX84901.1"/>
    <property type="molecule type" value="Genomic_DNA"/>
</dbReference>
<organism evidence="1 2">
    <name type="scientific">Rubellimicrobium thermophilum DSM 16684</name>
    <dbReference type="NCBI Taxonomy" id="1123069"/>
    <lineage>
        <taxon>Bacteria</taxon>
        <taxon>Pseudomonadati</taxon>
        <taxon>Pseudomonadota</taxon>
        <taxon>Alphaproteobacteria</taxon>
        <taxon>Rhodobacterales</taxon>
        <taxon>Roseobacteraceae</taxon>
        <taxon>Rubellimicrobium</taxon>
    </lineage>
</organism>
<name>S9QU31_9RHOB</name>
<comment type="caution">
    <text evidence="1">The sequence shown here is derived from an EMBL/GenBank/DDBJ whole genome shotgun (WGS) entry which is preliminary data.</text>
</comment>
<dbReference type="Proteomes" id="UP000015346">
    <property type="component" value="Unassembled WGS sequence"/>
</dbReference>
<keyword evidence="2" id="KW-1185">Reference proteome</keyword>